<feature type="transmembrane region" description="Helical" evidence="7">
    <location>
        <begin position="420"/>
        <end position="438"/>
    </location>
</feature>
<evidence type="ECO:0000256" key="3">
    <source>
        <dbReference type="ARBA" id="ARBA00022475"/>
    </source>
</evidence>
<keyword evidence="4 7" id="KW-0812">Transmembrane</keyword>
<keyword evidence="6 7" id="KW-0472">Membrane</keyword>
<organism evidence="9 10">
    <name type="scientific">Kribbella aluminosa</name>
    <dbReference type="NCBI Taxonomy" id="416017"/>
    <lineage>
        <taxon>Bacteria</taxon>
        <taxon>Bacillati</taxon>
        <taxon>Actinomycetota</taxon>
        <taxon>Actinomycetes</taxon>
        <taxon>Propionibacteriales</taxon>
        <taxon>Kribbellaceae</taxon>
        <taxon>Kribbella</taxon>
    </lineage>
</organism>
<dbReference type="SUPFAM" id="SSF161098">
    <property type="entry name" value="MetI-like"/>
    <property type="match status" value="2"/>
</dbReference>
<dbReference type="InterPro" id="IPR051393">
    <property type="entry name" value="ABC_transporter_permease"/>
</dbReference>
<name>A0ABS4UJ93_9ACTN</name>
<feature type="transmembrane region" description="Helical" evidence="7">
    <location>
        <begin position="253"/>
        <end position="274"/>
    </location>
</feature>
<keyword evidence="9" id="KW-0762">Sugar transport</keyword>
<dbReference type="PANTHER" id="PTHR30193:SF37">
    <property type="entry name" value="INNER MEMBRANE ABC TRANSPORTER PERMEASE PROTEIN YCJO"/>
    <property type="match status" value="1"/>
</dbReference>
<keyword evidence="5 7" id="KW-1133">Transmembrane helix</keyword>
<feature type="transmembrane region" description="Helical" evidence="7">
    <location>
        <begin position="327"/>
        <end position="346"/>
    </location>
</feature>
<feature type="domain" description="ABC transmembrane type-1" evidence="8">
    <location>
        <begin position="53"/>
        <end position="267"/>
    </location>
</feature>
<evidence type="ECO:0000256" key="7">
    <source>
        <dbReference type="RuleBase" id="RU363032"/>
    </source>
</evidence>
<feature type="transmembrane region" description="Helical" evidence="7">
    <location>
        <begin position="189"/>
        <end position="215"/>
    </location>
</feature>
<comment type="caution">
    <text evidence="9">The sequence shown here is derived from an EMBL/GenBank/DDBJ whole genome shotgun (WGS) entry which is preliminary data.</text>
</comment>
<dbReference type="EMBL" id="JAGINT010000001">
    <property type="protein sequence ID" value="MBP2351609.1"/>
    <property type="molecule type" value="Genomic_DNA"/>
</dbReference>
<dbReference type="InterPro" id="IPR035906">
    <property type="entry name" value="MetI-like_sf"/>
</dbReference>
<keyword evidence="2 7" id="KW-0813">Transport</keyword>
<dbReference type="Pfam" id="PF00528">
    <property type="entry name" value="BPD_transp_1"/>
    <property type="match status" value="2"/>
</dbReference>
<reference evidence="9 10" key="1">
    <citation type="submission" date="2021-03" db="EMBL/GenBank/DDBJ databases">
        <title>Sequencing the genomes of 1000 actinobacteria strains.</title>
        <authorList>
            <person name="Klenk H.-P."/>
        </authorList>
    </citation>
    <scope>NUCLEOTIDE SEQUENCE [LARGE SCALE GENOMIC DNA]</scope>
    <source>
        <strain evidence="9 10">DSM 18824</strain>
    </source>
</reference>
<evidence type="ECO:0000256" key="6">
    <source>
        <dbReference type="ARBA" id="ARBA00023136"/>
    </source>
</evidence>
<dbReference type="InterPro" id="IPR000515">
    <property type="entry name" value="MetI-like"/>
</dbReference>
<evidence type="ECO:0000256" key="2">
    <source>
        <dbReference type="ARBA" id="ARBA00022448"/>
    </source>
</evidence>
<dbReference type="RefSeq" id="WP_209694492.1">
    <property type="nucleotide sequence ID" value="NZ_BAAAVU010000035.1"/>
</dbReference>
<accession>A0ABS4UJ93</accession>
<feature type="transmembrane region" description="Helical" evidence="7">
    <location>
        <begin position="144"/>
        <end position="168"/>
    </location>
</feature>
<evidence type="ECO:0000256" key="4">
    <source>
        <dbReference type="ARBA" id="ARBA00022692"/>
    </source>
</evidence>
<keyword evidence="10" id="KW-1185">Reference proteome</keyword>
<dbReference type="Proteomes" id="UP000755585">
    <property type="component" value="Unassembled WGS sequence"/>
</dbReference>
<keyword evidence="3" id="KW-1003">Cell membrane</keyword>
<dbReference type="PROSITE" id="PS50928">
    <property type="entry name" value="ABC_TM1"/>
    <property type="match status" value="2"/>
</dbReference>
<dbReference type="CDD" id="cd06261">
    <property type="entry name" value="TM_PBP2"/>
    <property type="match status" value="2"/>
</dbReference>
<gene>
    <name evidence="9" type="ORF">JOF29_002692</name>
</gene>
<proteinExistence type="inferred from homology"/>
<evidence type="ECO:0000256" key="1">
    <source>
        <dbReference type="ARBA" id="ARBA00004651"/>
    </source>
</evidence>
<feature type="transmembrane region" description="Helical" evidence="7">
    <location>
        <begin position="555"/>
        <end position="577"/>
    </location>
</feature>
<feature type="domain" description="ABC transmembrane type-1" evidence="8">
    <location>
        <begin position="385"/>
        <end position="577"/>
    </location>
</feature>
<evidence type="ECO:0000259" key="8">
    <source>
        <dbReference type="PROSITE" id="PS50928"/>
    </source>
</evidence>
<feature type="transmembrane region" description="Helical" evidence="7">
    <location>
        <begin position="499"/>
        <end position="523"/>
    </location>
</feature>
<comment type="subcellular location">
    <subcellularLocation>
        <location evidence="1 7">Cell membrane</location>
        <topology evidence="1 7">Multi-pass membrane protein</topology>
    </subcellularLocation>
</comment>
<feature type="transmembrane region" description="Helical" evidence="7">
    <location>
        <begin position="58"/>
        <end position="79"/>
    </location>
</feature>
<feature type="transmembrane region" description="Helical" evidence="7">
    <location>
        <begin position="389"/>
        <end position="411"/>
    </location>
</feature>
<feature type="transmembrane region" description="Helical" evidence="7">
    <location>
        <begin position="91"/>
        <end position="111"/>
    </location>
</feature>
<evidence type="ECO:0000313" key="10">
    <source>
        <dbReference type="Proteomes" id="UP000755585"/>
    </source>
</evidence>
<dbReference type="PANTHER" id="PTHR30193">
    <property type="entry name" value="ABC TRANSPORTER PERMEASE PROTEIN"/>
    <property type="match status" value="1"/>
</dbReference>
<evidence type="ECO:0000313" key="9">
    <source>
        <dbReference type="EMBL" id="MBP2351609.1"/>
    </source>
</evidence>
<evidence type="ECO:0000256" key="5">
    <source>
        <dbReference type="ARBA" id="ARBA00022989"/>
    </source>
</evidence>
<dbReference type="Gene3D" id="1.10.3720.10">
    <property type="entry name" value="MetI-like"/>
    <property type="match status" value="2"/>
</dbReference>
<feature type="transmembrane region" description="Helical" evidence="7">
    <location>
        <begin position="458"/>
        <end position="478"/>
    </location>
</feature>
<comment type="similarity">
    <text evidence="7">Belongs to the binding-protein-dependent transport system permease family.</text>
</comment>
<protein>
    <submittedName>
        <fullName evidence="9">ABC-type sugar transport system permease subunit</fullName>
    </submittedName>
</protein>
<sequence>MIPPVACILLLLAYPTFLGLYRGFTDWRPGLSSAFVGLQNFRTLVADPVFWQVLRNSLFYLLGVPFQILIPLMVALMLYERVPKASWFRTIYLFPLVFSSAILGLLFQSILNPEGLLNRFASGVGLGVLAQSWLDDPGLVKPTILAVALWGGLGVNVLIFHAALSAIPTELFEAAEIDGASWWGRLRHVMIPGIMPVLLGLTFMGIVDVFVRYFALINVLTKGGPNNASASTEYDLWSRAFEVFHYGEASAEAGVLLVIVAVLAGVVVVLRRWAGRDGRAARPSHGPSVVERMKYSALGKAVRGAARATSTRLAGLGPRLRWSPIRLLIAVLIVGVFVLPMIYLLSTSVKTKADFDAHPVSLFPRSFTLDFVREAWERASLGQAMLNSLVTAVIAVSLSVLLSTMAAFWVLRSGVRRRGVLFGFVGVFYFLPALVWVIPLNSVLVQFGLGNNLVVLGVVQGVVQLPFGIALMSAFMLRGFPTEVLESASIDGANLMQQFLRIVVPLSLPGIAALVSLVLTYVWGDFLLSLVLIQDPDKFPATLAVTQLVGKSSPALQVTAAAGLISFVPLLLFFAFAQKAMVRGISSGVGRV</sequence>